<evidence type="ECO:0000313" key="1">
    <source>
        <dbReference type="EMBL" id="KAK1305598.1"/>
    </source>
</evidence>
<organism evidence="1 2">
    <name type="scientific">Acorus calamus</name>
    <name type="common">Sweet flag</name>
    <dbReference type="NCBI Taxonomy" id="4465"/>
    <lineage>
        <taxon>Eukaryota</taxon>
        <taxon>Viridiplantae</taxon>
        <taxon>Streptophyta</taxon>
        <taxon>Embryophyta</taxon>
        <taxon>Tracheophyta</taxon>
        <taxon>Spermatophyta</taxon>
        <taxon>Magnoliopsida</taxon>
        <taxon>Liliopsida</taxon>
        <taxon>Acoraceae</taxon>
        <taxon>Acorus</taxon>
    </lineage>
</organism>
<keyword evidence="2" id="KW-1185">Reference proteome</keyword>
<comment type="caution">
    <text evidence="1">The sequence shown here is derived from an EMBL/GenBank/DDBJ whole genome shotgun (WGS) entry which is preliminary data.</text>
</comment>
<sequence>MDGTSGSSCIFIPSLALGSFEGACIGYGFIADEFIPLWVSDGAANSNGGID</sequence>
<dbReference type="AlphaFoldDB" id="A0AAV9DYG0"/>
<evidence type="ECO:0000313" key="2">
    <source>
        <dbReference type="Proteomes" id="UP001180020"/>
    </source>
</evidence>
<name>A0AAV9DYG0_ACOCL</name>
<reference evidence="1" key="2">
    <citation type="submission" date="2023-06" db="EMBL/GenBank/DDBJ databases">
        <authorList>
            <person name="Ma L."/>
            <person name="Liu K.-W."/>
            <person name="Li Z."/>
            <person name="Hsiao Y.-Y."/>
            <person name="Qi Y."/>
            <person name="Fu T."/>
            <person name="Tang G."/>
            <person name="Zhang D."/>
            <person name="Sun W.-H."/>
            <person name="Liu D.-K."/>
            <person name="Li Y."/>
            <person name="Chen G.-Z."/>
            <person name="Liu X.-D."/>
            <person name="Liao X.-Y."/>
            <person name="Jiang Y.-T."/>
            <person name="Yu X."/>
            <person name="Hao Y."/>
            <person name="Huang J."/>
            <person name="Zhao X.-W."/>
            <person name="Ke S."/>
            <person name="Chen Y.-Y."/>
            <person name="Wu W.-L."/>
            <person name="Hsu J.-L."/>
            <person name="Lin Y.-F."/>
            <person name="Huang M.-D."/>
            <person name="Li C.-Y."/>
            <person name="Huang L."/>
            <person name="Wang Z.-W."/>
            <person name="Zhao X."/>
            <person name="Zhong W.-Y."/>
            <person name="Peng D.-H."/>
            <person name="Ahmad S."/>
            <person name="Lan S."/>
            <person name="Zhang J.-S."/>
            <person name="Tsai W.-C."/>
            <person name="Van De Peer Y."/>
            <person name="Liu Z.-J."/>
        </authorList>
    </citation>
    <scope>NUCLEOTIDE SEQUENCE</scope>
    <source>
        <strain evidence="1">CP</strain>
        <tissue evidence="1">Leaves</tissue>
    </source>
</reference>
<gene>
    <name evidence="1" type="ORF">QJS10_CPA10g00682</name>
</gene>
<dbReference type="EMBL" id="JAUJYO010000010">
    <property type="protein sequence ID" value="KAK1305598.1"/>
    <property type="molecule type" value="Genomic_DNA"/>
</dbReference>
<protein>
    <submittedName>
        <fullName evidence="1">Uncharacterized protein</fullName>
    </submittedName>
</protein>
<reference evidence="1" key="1">
    <citation type="journal article" date="2023" name="Nat. Commun.">
        <title>Diploid and tetraploid genomes of Acorus and the evolution of monocots.</title>
        <authorList>
            <person name="Ma L."/>
            <person name="Liu K.W."/>
            <person name="Li Z."/>
            <person name="Hsiao Y.Y."/>
            <person name="Qi Y."/>
            <person name="Fu T."/>
            <person name="Tang G.D."/>
            <person name="Zhang D."/>
            <person name="Sun W.H."/>
            <person name="Liu D.K."/>
            <person name="Li Y."/>
            <person name="Chen G.Z."/>
            <person name="Liu X.D."/>
            <person name="Liao X.Y."/>
            <person name="Jiang Y.T."/>
            <person name="Yu X."/>
            <person name="Hao Y."/>
            <person name="Huang J."/>
            <person name="Zhao X.W."/>
            <person name="Ke S."/>
            <person name="Chen Y.Y."/>
            <person name="Wu W.L."/>
            <person name="Hsu J.L."/>
            <person name="Lin Y.F."/>
            <person name="Huang M.D."/>
            <person name="Li C.Y."/>
            <person name="Huang L."/>
            <person name="Wang Z.W."/>
            <person name="Zhao X."/>
            <person name="Zhong W.Y."/>
            <person name="Peng D.H."/>
            <person name="Ahmad S."/>
            <person name="Lan S."/>
            <person name="Zhang J.S."/>
            <person name="Tsai W.C."/>
            <person name="Van de Peer Y."/>
            <person name="Liu Z.J."/>
        </authorList>
    </citation>
    <scope>NUCLEOTIDE SEQUENCE</scope>
    <source>
        <strain evidence="1">CP</strain>
    </source>
</reference>
<accession>A0AAV9DYG0</accession>
<dbReference type="Proteomes" id="UP001180020">
    <property type="component" value="Unassembled WGS sequence"/>
</dbReference>
<proteinExistence type="predicted"/>